<dbReference type="EMBL" id="JBHSTI010000002">
    <property type="protein sequence ID" value="MFC6236444.1"/>
    <property type="molecule type" value="Genomic_DNA"/>
</dbReference>
<protein>
    <submittedName>
        <fullName evidence="6">Glycoside hydrolase family 3 C-terminal domain-containing protein</fullName>
    </submittedName>
</protein>
<keyword evidence="3" id="KW-0119">Carbohydrate metabolism</keyword>
<dbReference type="PANTHER" id="PTHR42715:SF10">
    <property type="entry name" value="BETA-GLUCOSIDASE"/>
    <property type="match status" value="1"/>
</dbReference>
<comment type="caution">
    <text evidence="6">The sequence shown here is derived from an EMBL/GenBank/DDBJ whole genome shotgun (WGS) entry which is preliminary data.</text>
</comment>
<dbReference type="InterPro" id="IPR001764">
    <property type="entry name" value="Glyco_hydro_3_N"/>
</dbReference>
<dbReference type="PANTHER" id="PTHR42715">
    <property type="entry name" value="BETA-GLUCOSIDASE"/>
    <property type="match status" value="1"/>
</dbReference>
<dbReference type="InterPro" id="IPR002772">
    <property type="entry name" value="Glyco_hydro_3_C"/>
</dbReference>
<dbReference type="InterPro" id="IPR036962">
    <property type="entry name" value="Glyco_hydro_3_N_sf"/>
</dbReference>
<dbReference type="InterPro" id="IPR026891">
    <property type="entry name" value="Fn3-like"/>
</dbReference>
<organism evidence="6 7">
    <name type="scientific">Longivirga aurantiaca</name>
    <dbReference type="NCBI Taxonomy" id="1837743"/>
    <lineage>
        <taxon>Bacteria</taxon>
        <taxon>Bacillati</taxon>
        <taxon>Actinomycetota</taxon>
        <taxon>Actinomycetes</taxon>
        <taxon>Sporichthyales</taxon>
        <taxon>Sporichthyaceae</taxon>
        <taxon>Longivirga</taxon>
    </lineage>
</organism>
<dbReference type="Proteomes" id="UP001596138">
    <property type="component" value="Unassembled WGS sequence"/>
</dbReference>
<evidence type="ECO:0000313" key="7">
    <source>
        <dbReference type="Proteomes" id="UP001596138"/>
    </source>
</evidence>
<dbReference type="InterPro" id="IPR019800">
    <property type="entry name" value="Glyco_hydro_3_AS"/>
</dbReference>
<dbReference type="Gene3D" id="2.60.40.10">
    <property type="entry name" value="Immunoglobulins"/>
    <property type="match status" value="1"/>
</dbReference>
<evidence type="ECO:0000256" key="2">
    <source>
        <dbReference type="ARBA" id="ARBA00022801"/>
    </source>
</evidence>
<gene>
    <name evidence="6" type="ORF">ACFQGU_01035</name>
</gene>
<evidence type="ECO:0000259" key="5">
    <source>
        <dbReference type="SMART" id="SM01217"/>
    </source>
</evidence>
<dbReference type="Gene3D" id="3.40.50.1700">
    <property type="entry name" value="Glycoside hydrolase family 3 C-terminal domain"/>
    <property type="match status" value="2"/>
</dbReference>
<dbReference type="PRINTS" id="PR00133">
    <property type="entry name" value="GLHYDRLASE3"/>
</dbReference>
<evidence type="ECO:0000256" key="1">
    <source>
        <dbReference type="ARBA" id="ARBA00005336"/>
    </source>
</evidence>
<feature type="domain" description="Fibronectin type III-like" evidence="5">
    <location>
        <begin position="582"/>
        <end position="652"/>
    </location>
</feature>
<dbReference type="GO" id="GO:0016787">
    <property type="term" value="F:hydrolase activity"/>
    <property type="evidence" value="ECO:0007669"/>
    <property type="project" value="UniProtKB-KW"/>
</dbReference>
<evidence type="ECO:0000256" key="4">
    <source>
        <dbReference type="RuleBase" id="RU361161"/>
    </source>
</evidence>
<keyword evidence="7" id="KW-1185">Reference proteome</keyword>
<keyword evidence="4" id="KW-0326">Glycosidase</keyword>
<dbReference type="Pfam" id="PF01915">
    <property type="entry name" value="Glyco_hydro_3_C"/>
    <property type="match status" value="1"/>
</dbReference>
<dbReference type="SUPFAM" id="SSF52279">
    <property type="entry name" value="Beta-D-glucan exohydrolase, C-terminal domain"/>
    <property type="match status" value="1"/>
</dbReference>
<accession>A0ABW1SVZ7</accession>
<comment type="similarity">
    <text evidence="1 4">Belongs to the glycosyl hydrolase 3 family.</text>
</comment>
<dbReference type="SMART" id="SM01217">
    <property type="entry name" value="Fn3_like"/>
    <property type="match status" value="1"/>
</dbReference>
<dbReference type="InterPro" id="IPR036881">
    <property type="entry name" value="Glyco_hydro_3_C_sf"/>
</dbReference>
<name>A0ABW1SVZ7_9ACTN</name>
<dbReference type="InterPro" id="IPR013783">
    <property type="entry name" value="Ig-like_fold"/>
</dbReference>
<dbReference type="InterPro" id="IPR050288">
    <property type="entry name" value="Cellulose_deg_GH3"/>
</dbReference>
<keyword evidence="2 4" id="KW-0378">Hydrolase</keyword>
<dbReference type="PROSITE" id="PS00775">
    <property type="entry name" value="GLYCOSYL_HYDROL_F3"/>
    <property type="match status" value="1"/>
</dbReference>
<evidence type="ECO:0000313" key="6">
    <source>
        <dbReference type="EMBL" id="MFC6236444.1"/>
    </source>
</evidence>
<dbReference type="InterPro" id="IPR017853">
    <property type="entry name" value="GH"/>
</dbReference>
<dbReference type="RefSeq" id="WP_386763490.1">
    <property type="nucleotide sequence ID" value="NZ_JBHSTI010000002.1"/>
</dbReference>
<sequence>MGTDEWIATATVAEKAELLAGRDFWSMHGVAALGIPAIVLTDGPHGVRLQSTATDELSIGANHPATCFPTAATLASTWDPALVERVGVALGVESRALGVSVLLGPGANIKRTPLCGRNFEYFSEDPLVSSSMAAAWIRGVQSQGVGASLKHYAANNQERLRYSVDAVVDERALREIYLASFEAAVREARPWTVMAAYNRVLGEYATQHPWLLTTVLRDEWGFDGVVLSDWGATDDRAAALRAGLDLQMPGVPDAAKPVVDAVAAGSLDPAYVDTSVRRLLDLVDRTEAARTPVEIDVEAHHALAEEVAAAGSVLLKNDFGLLPLRDAAGLKIAVLGDLARTPRFQGAGSSLINARRVVAALDALEERVGSVSYGQGYERYVDRPDAGLLDEARVLASQADVAIVFVGLPEVFETEGADREHMRMPASHDALVETVAAVNPRTVVVLSNGSPVEMPWIGHVPAVLEGYLGGQESGGAIARMLVGELEPGGRLAETFPLRWSEHPVSALPDGPRFTEYRESVYVGYRWTDTVDADVLFPFGHGLSYTSFGWSAAAADRTALTSDDPAVTVTLTVANTGERAGTDVVQVYVRPPMSGTFRPAHHLGGFTKVALAAGASADVQVVLDRRAFARWSPSRHDWVVDPGTYVLEVAASSRDVRGTLEVQVAGDSVPEADAAVVYTAPRAGQELDRASFEALLGRALEPNEPERKGEFTMNTPLSQLGTSTAAARLRGLIADRMGGVIGEDEVARVMVRHTLEDASLRMLSMFGQGRVSPAVAETVLLVANGRMADAVRALRALSTPQA</sequence>
<reference evidence="7" key="1">
    <citation type="journal article" date="2019" name="Int. J. Syst. Evol. Microbiol.">
        <title>The Global Catalogue of Microorganisms (GCM) 10K type strain sequencing project: providing services to taxonomists for standard genome sequencing and annotation.</title>
        <authorList>
            <consortium name="The Broad Institute Genomics Platform"/>
            <consortium name="The Broad Institute Genome Sequencing Center for Infectious Disease"/>
            <person name="Wu L."/>
            <person name="Ma J."/>
        </authorList>
    </citation>
    <scope>NUCLEOTIDE SEQUENCE [LARGE SCALE GENOMIC DNA]</scope>
    <source>
        <strain evidence="7">CGMCC 4.7317</strain>
    </source>
</reference>
<dbReference type="Gene3D" id="3.20.20.300">
    <property type="entry name" value="Glycoside hydrolase, family 3, N-terminal domain"/>
    <property type="match status" value="2"/>
</dbReference>
<dbReference type="SUPFAM" id="SSF51445">
    <property type="entry name" value="(Trans)glycosidases"/>
    <property type="match status" value="1"/>
</dbReference>
<proteinExistence type="inferred from homology"/>
<dbReference type="Pfam" id="PF00933">
    <property type="entry name" value="Glyco_hydro_3"/>
    <property type="match status" value="1"/>
</dbReference>
<dbReference type="Pfam" id="PF14310">
    <property type="entry name" value="Fn3-like"/>
    <property type="match status" value="1"/>
</dbReference>
<evidence type="ECO:0000256" key="3">
    <source>
        <dbReference type="ARBA" id="ARBA00023277"/>
    </source>
</evidence>